<evidence type="ECO:0000313" key="1">
    <source>
        <dbReference type="EMBL" id="KXF77008.1"/>
    </source>
</evidence>
<dbReference type="RefSeq" id="WP_068882600.1">
    <property type="nucleotide sequence ID" value="NZ_LNTU01000023.1"/>
</dbReference>
<dbReference type="AlphaFoldDB" id="A0A135HV07"/>
<sequence length="74" mass="8050">MSITREEVISVLGPVDDTLVADIVTTGATLEELVRAWGWINNDEALVKEGISPPTGRAAELIDLLSQDDEEEEI</sequence>
<dbReference type="OrthoDB" id="7870562at2"/>
<gene>
    <name evidence="1" type="ORF">ATN84_13555</name>
</gene>
<keyword evidence="2" id="KW-1185">Reference proteome</keyword>
<name>A0A135HV07_9HYPH</name>
<comment type="caution">
    <text evidence="1">The sequence shown here is derived from an EMBL/GenBank/DDBJ whole genome shotgun (WGS) entry which is preliminary data.</text>
</comment>
<organism evidence="1 2">
    <name type="scientific">Paramesorhizobium deserti</name>
    <dbReference type="NCBI Taxonomy" id="1494590"/>
    <lineage>
        <taxon>Bacteria</taxon>
        <taxon>Pseudomonadati</taxon>
        <taxon>Pseudomonadota</taxon>
        <taxon>Alphaproteobacteria</taxon>
        <taxon>Hyphomicrobiales</taxon>
        <taxon>Phyllobacteriaceae</taxon>
        <taxon>Paramesorhizobium</taxon>
    </lineage>
</organism>
<accession>A0A135HV07</accession>
<proteinExistence type="predicted"/>
<dbReference type="Proteomes" id="UP000070107">
    <property type="component" value="Unassembled WGS sequence"/>
</dbReference>
<evidence type="ECO:0000313" key="2">
    <source>
        <dbReference type="Proteomes" id="UP000070107"/>
    </source>
</evidence>
<reference evidence="1 2" key="1">
    <citation type="submission" date="2015-11" db="EMBL/GenBank/DDBJ databases">
        <title>Draft genome sequence of Paramesorhizobium deserti A-3-E, a strain highly resistant to diverse beta-lactam antibiotics.</title>
        <authorList>
            <person name="Lv R."/>
            <person name="Yang X."/>
            <person name="Fang N."/>
            <person name="Guo J."/>
            <person name="Luo X."/>
            <person name="Peng F."/>
            <person name="Yang R."/>
            <person name="Cui Y."/>
            <person name="Fang C."/>
            <person name="Song Y."/>
        </authorList>
    </citation>
    <scope>NUCLEOTIDE SEQUENCE [LARGE SCALE GENOMIC DNA]</scope>
    <source>
        <strain evidence="1 2">A-3-E</strain>
    </source>
</reference>
<dbReference type="EMBL" id="LNTU01000023">
    <property type="protein sequence ID" value="KXF77008.1"/>
    <property type="molecule type" value="Genomic_DNA"/>
</dbReference>
<protein>
    <submittedName>
        <fullName evidence="1">Uncharacterized protein</fullName>
    </submittedName>
</protein>